<feature type="compositionally biased region" description="Low complexity" evidence="1">
    <location>
        <begin position="171"/>
        <end position="192"/>
    </location>
</feature>
<feature type="compositionally biased region" description="Basic residues" evidence="1">
    <location>
        <begin position="105"/>
        <end position="114"/>
    </location>
</feature>
<dbReference type="AlphaFoldDB" id="A0A077WCD0"/>
<dbReference type="EMBL" id="LK023315">
    <property type="protein sequence ID" value="CDS04628.1"/>
    <property type="molecule type" value="Genomic_DNA"/>
</dbReference>
<feature type="region of interest" description="Disordered" evidence="1">
    <location>
        <begin position="1"/>
        <end position="40"/>
    </location>
</feature>
<feature type="compositionally biased region" description="Polar residues" evidence="1">
    <location>
        <begin position="193"/>
        <end position="204"/>
    </location>
</feature>
<gene>
    <name evidence="2" type="ORF">LRAMOSA07218</name>
</gene>
<feature type="region of interest" description="Disordered" evidence="1">
    <location>
        <begin position="171"/>
        <end position="219"/>
    </location>
</feature>
<sequence length="219" mass="23142">MQAANVSGPGGVPVQGDPNARRPYQNYHRRFQNGRGTSAAVDGRQYGYPAMYGMVPPGGATAAAPPPPPYGYTAFYGPYPAPAPPSSMNGQDNNSPHSPPALFRQHAHPHHHHQQQPMFAYSYQPGISGAAISDTSAVYPHSPPTPMAMYYPYPQQQPYFIPPTTMQGFVSASASSTSSSNQSASSISNNTTPTCEQGPSSNKPATPAVHAMAVSEIPT</sequence>
<protein>
    <submittedName>
        <fullName evidence="2">Uncharacterized protein</fullName>
    </submittedName>
</protein>
<name>A0A077WCD0_9FUNG</name>
<reference evidence="2" key="1">
    <citation type="journal article" date="2014" name="Genome Announc.">
        <title>De novo whole-genome sequence and genome annotation of Lichtheimia ramosa.</title>
        <authorList>
            <person name="Linde J."/>
            <person name="Schwartze V."/>
            <person name="Binder U."/>
            <person name="Lass-Florl C."/>
            <person name="Voigt K."/>
            <person name="Horn F."/>
        </authorList>
    </citation>
    <scope>NUCLEOTIDE SEQUENCE</scope>
    <source>
        <strain evidence="2">JMRC FSU:6197</strain>
    </source>
</reference>
<accession>A0A077WCD0</accession>
<evidence type="ECO:0000256" key="1">
    <source>
        <dbReference type="SAM" id="MobiDB-lite"/>
    </source>
</evidence>
<evidence type="ECO:0000313" key="2">
    <source>
        <dbReference type="EMBL" id="CDS04628.1"/>
    </source>
</evidence>
<feature type="region of interest" description="Disordered" evidence="1">
    <location>
        <begin position="83"/>
        <end position="116"/>
    </location>
</feature>
<proteinExistence type="predicted"/>
<feature type="compositionally biased region" description="Polar residues" evidence="1">
    <location>
        <begin position="86"/>
        <end position="96"/>
    </location>
</feature>
<dbReference type="OrthoDB" id="10531020at2759"/>
<organism evidence="2">
    <name type="scientific">Lichtheimia ramosa</name>
    <dbReference type="NCBI Taxonomy" id="688394"/>
    <lineage>
        <taxon>Eukaryota</taxon>
        <taxon>Fungi</taxon>
        <taxon>Fungi incertae sedis</taxon>
        <taxon>Mucoromycota</taxon>
        <taxon>Mucoromycotina</taxon>
        <taxon>Mucoromycetes</taxon>
        <taxon>Mucorales</taxon>
        <taxon>Lichtheimiaceae</taxon>
        <taxon>Lichtheimia</taxon>
    </lineage>
</organism>